<dbReference type="GO" id="GO:0002949">
    <property type="term" value="P:tRNA threonylcarbamoyladenosine modification"/>
    <property type="evidence" value="ECO:0007669"/>
    <property type="project" value="InterPro"/>
</dbReference>
<proteinExistence type="predicted"/>
<accession>A0A382KD01</accession>
<name>A0A382KD01_9ZZZZ</name>
<dbReference type="AlphaFoldDB" id="A0A382KD01"/>
<dbReference type="Gene3D" id="3.30.420.40">
    <property type="match status" value="1"/>
</dbReference>
<dbReference type="SUPFAM" id="SSF53067">
    <property type="entry name" value="Actin-like ATPase domain"/>
    <property type="match status" value="1"/>
</dbReference>
<organism evidence="2">
    <name type="scientific">marine metagenome</name>
    <dbReference type="NCBI Taxonomy" id="408172"/>
    <lineage>
        <taxon>unclassified sequences</taxon>
        <taxon>metagenomes</taxon>
        <taxon>ecological metagenomes</taxon>
    </lineage>
</organism>
<dbReference type="InterPro" id="IPR043129">
    <property type="entry name" value="ATPase_NBD"/>
</dbReference>
<feature type="domain" description="Gcp-like" evidence="1">
    <location>
        <begin position="36"/>
        <end position="133"/>
    </location>
</feature>
<dbReference type="InterPro" id="IPR000905">
    <property type="entry name" value="Gcp-like_dom"/>
</dbReference>
<reference evidence="2" key="1">
    <citation type="submission" date="2018-05" db="EMBL/GenBank/DDBJ databases">
        <authorList>
            <person name="Lanie J.A."/>
            <person name="Ng W.-L."/>
            <person name="Kazmierczak K.M."/>
            <person name="Andrzejewski T.M."/>
            <person name="Davidsen T.M."/>
            <person name="Wayne K.J."/>
            <person name="Tettelin H."/>
            <person name="Glass J.I."/>
            <person name="Rusch D."/>
            <person name="Podicherti R."/>
            <person name="Tsui H.-C.T."/>
            <person name="Winkler M.E."/>
        </authorList>
    </citation>
    <scope>NUCLEOTIDE SEQUENCE</scope>
</reference>
<evidence type="ECO:0000313" key="2">
    <source>
        <dbReference type="EMBL" id="SVC22350.1"/>
    </source>
</evidence>
<dbReference type="PANTHER" id="PTHR11735">
    <property type="entry name" value="TRNA N6-ADENOSINE THREONYLCARBAMOYLTRANSFERASE"/>
    <property type="match status" value="1"/>
</dbReference>
<sequence>MVIMGIDSSTPQSSVALLKDGQVLDQAESVKNSTRSNQVLSLLDKVLKDSCTRLEDVDGLCLTTGPGSFTGLRVGASLLKGLVLATSKPFVKIDTLEATALQAMPANNKICVILDAKKKEVYTATFQPIGETLK</sequence>
<dbReference type="GO" id="GO:0005829">
    <property type="term" value="C:cytosol"/>
    <property type="evidence" value="ECO:0007669"/>
    <property type="project" value="TreeGrafter"/>
</dbReference>
<evidence type="ECO:0000259" key="1">
    <source>
        <dbReference type="Pfam" id="PF00814"/>
    </source>
</evidence>
<dbReference type="PANTHER" id="PTHR11735:SF11">
    <property type="entry name" value="TRNA THREONYLCARBAMOYLADENOSINE BIOSYNTHESIS PROTEIN TSAB"/>
    <property type="match status" value="1"/>
</dbReference>
<protein>
    <recommendedName>
        <fullName evidence="1">Gcp-like domain-containing protein</fullName>
    </recommendedName>
</protein>
<dbReference type="NCBIfam" id="TIGR03725">
    <property type="entry name" value="T6A_YeaZ"/>
    <property type="match status" value="1"/>
</dbReference>
<dbReference type="EMBL" id="UINC01079900">
    <property type="protein sequence ID" value="SVC22350.1"/>
    <property type="molecule type" value="Genomic_DNA"/>
</dbReference>
<gene>
    <name evidence="2" type="ORF">METZ01_LOCUS275204</name>
</gene>
<feature type="non-terminal residue" evidence="2">
    <location>
        <position position="134"/>
    </location>
</feature>
<dbReference type="InterPro" id="IPR022496">
    <property type="entry name" value="T6A_TsaB"/>
</dbReference>
<dbReference type="Pfam" id="PF00814">
    <property type="entry name" value="TsaD"/>
    <property type="match status" value="1"/>
</dbReference>